<gene>
    <name evidence="1" type="ORF">SAMEA4504057_01525</name>
</gene>
<accession>A0AB38DRG2</accession>
<evidence type="ECO:0000313" key="1">
    <source>
        <dbReference type="EMBL" id="SNU80014.1"/>
    </source>
</evidence>
<name>A0AB38DRG2_9NEIS</name>
<sequence>MMIKKIIYTTILSIPLLAYPSTYKGKNTNTYIKVKHLENGNNIAFNIYSSSKGKRSELLKGVAKLKPGDVETESDQNTMEIYEVDEYIYDQKNCYILMRLESENGKRGSLFTECPKKKELRNLEFPILKIK</sequence>
<reference evidence="1 2" key="1">
    <citation type="submission" date="2017-06" db="EMBL/GenBank/DDBJ databases">
        <authorList>
            <consortium name="Pathogen Informatics"/>
        </authorList>
    </citation>
    <scope>NUCLEOTIDE SEQUENCE [LARGE SCALE GENOMIC DNA]</scope>
    <source>
        <strain evidence="1 2">NCTC12230</strain>
    </source>
</reference>
<dbReference type="Proteomes" id="UP000215033">
    <property type="component" value="Chromosome 1"/>
</dbReference>
<dbReference type="EMBL" id="LT906434">
    <property type="protein sequence ID" value="SNU80014.1"/>
    <property type="molecule type" value="Genomic_DNA"/>
</dbReference>
<protein>
    <submittedName>
        <fullName evidence="1">Uncharacterized protein</fullName>
    </submittedName>
</protein>
<evidence type="ECO:0000313" key="2">
    <source>
        <dbReference type="Proteomes" id="UP000215033"/>
    </source>
</evidence>
<dbReference type="KEGG" id="nzo:SAMEA4504057_1525"/>
<proteinExistence type="predicted"/>
<dbReference type="AlphaFoldDB" id="A0AB38DRG2"/>
<organism evidence="1 2">
    <name type="scientific">Neisseria zoodegmatis</name>
    <dbReference type="NCBI Taxonomy" id="326523"/>
    <lineage>
        <taxon>Bacteria</taxon>
        <taxon>Pseudomonadati</taxon>
        <taxon>Pseudomonadota</taxon>
        <taxon>Betaproteobacteria</taxon>
        <taxon>Neisseriales</taxon>
        <taxon>Neisseriaceae</taxon>
        <taxon>Neisseria</taxon>
    </lineage>
</organism>
<dbReference type="RefSeq" id="WP_231990470.1">
    <property type="nucleotide sequence ID" value="NZ_LT906434.1"/>
</dbReference>